<dbReference type="Pfam" id="PF11741">
    <property type="entry name" value="AMIN"/>
    <property type="match status" value="1"/>
</dbReference>
<protein>
    <submittedName>
        <fullName evidence="6">AMIN domain-containing protein</fullName>
    </submittedName>
</protein>
<evidence type="ECO:0000313" key="6">
    <source>
        <dbReference type="EMBL" id="WOB45943.1"/>
    </source>
</evidence>
<dbReference type="PRINTS" id="PR00811">
    <property type="entry name" value="BCTERIALGSPD"/>
</dbReference>
<dbReference type="AlphaFoldDB" id="A0AA97BRS6"/>
<dbReference type="EMBL" id="CP053540">
    <property type="protein sequence ID" value="WOB45943.1"/>
    <property type="molecule type" value="Genomic_DNA"/>
</dbReference>
<comment type="similarity">
    <text evidence="1">Belongs to the bacterial secretin family.</text>
</comment>
<dbReference type="Gene3D" id="2.60.40.3500">
    <property type="match status" value="1"/>
</dbReference>
<dbReference type="Pfam" id="PF00263">
    <property type="entry name" value="Secretin"/>
    <property type="match status" value="1"/>
</dbReference>
<dbReference type="InterPro" id="IPR050810">
    <property type="entry name" value="Bact_Secretion_Sys_Channel"/>
</dbReference>
<keyword evidence="2" id="KW-0813">Transport</keyword>
<sequence>MASQPAQAAATQITGVQVFQTAVGMELVLQTRNGDRPQVFAVNRGNTLVADITNAQLRLPEGNGYLQNNPAPGISSVMVTQLDPNSVRVAVMGTAAPPANQVRQDGTAIVFSLTADGTGVGSLPSQPSFPSAQVPPPTLPGGSTFPSNPAIPPSQVLVPNPQVSINGTPVSPSGAFPGQVPPLLPRAVAPPVGDIAVATTDVSPTVIDLGTSEIVPRLVLRDAPVRDVLSLLGRAAGLNVAYLDRPSQTEGVDAQSAQETSAAADARISLDIENEPVQNVFNYVLRISGLDANLVGRTIFVGTRLPNSARSVVSRTLRLNQASVGAALNFLVGLGAETAVSRRRQVVTATAVPVQGGDITAGVQAAGPTQVQTTEEDRLEVQRVDYQDATPLLRGLQVIGDERTRSITMVGTPRQIEIATAQLSQLDVRQRQVAVNIRVIDINLRGIDRAGTSFSFGIDDTRVIQDSGQIIVNFGSAGGNTGRTPASVISSPELITRASEVVLGRPTNAFDFTRNFLAQLRFAITSGNAKILTDPTLVVQEGQEAQIQLTEDVITNLEVETSGTGNDRTQTVTLERTPAGLVLNVRVEGIDDNGFVSLSVGPTISAPLPPQEVRVLGTTVQIIPLAVRRVSSGIIRVRDGQTLILSGIIQDRDRAEVTKVPILGDIPILGALFRSTRRENQRQEVIVMLTPQIIDDSDTSTFGYRYVPSRDVQQILERGRR</sequence>
<reference evidence="6" key="1">
    <citation type="submission" date="2020-05" db="EMBL/GenBank/DDBJ databases">
        <authorList>
            <person name="Zhu T."/>
            <person name="Keshari N."/>
            <person name="Lu X."/>
        </authorList>
    </citation>
    <scope>NUCLEOTIDE SEQUENCE</scope>
    <source>
        <strain evidence="6">NK1-22</strain>
    </source>
</reference>
<proteinExistence type="inferred from homology"/>
<evidence type="ECO:0000259" key="3">
    <source>
        <dbReference type="Pfam" id="PF00263"/>
    </source>
</evidence>
<dbReference type="InterPro" id="IPR001775">
    <property type="entry name" value="GspD/PilQ"/>
</dbReference>
<dbReference type="InterPro" id="IPR005644">
    <property type="entry name" value="NolW-like"/>
</dbReference>
<evidence type="ECO:0000259" key="5">
    <source>
        <dbReference type="Pfam" id="PF11741"/>
    </source>
</evidence>
<dbReference type="KEGG" id="tog:HNI00_20895"/>
<dbReference type="InterPro" id="IPR004846">
    <property type="entry name" value="T2SS/T3SS_dom"/>
</dbReference>
<gene>
    <name evidence="6" type="ORF">HNI00_20895</name>
</gene>
<feature type="domain" description="AMIN" evidence="5">
    <location>
        <begin position="23"/>
        <end position="112"/>
    </location>
</feature>
<feature type="domain" description="NolW-like" evidence="4">
    <location>
        <begin position="314"/>
        <end position="432"/>
    </location>
</feature>
<dbReference type="PANTHER" id="PTHR30332:SF17">
    <property type="entry name" value="TYPE IV PILIATION SYSTEM PROTEIN DR_0774-RELATED"/>
    <property type="match status" value="1"/>
</dbReference>
<name>A0AA97BRS6_9CYAN</name>
<evidence type="ECO:0000256" key="1">
    <source>
        <dbReference type="RuleBase" id="RU004003"/>
    </source>
</evidence>
<dbReference type="PANTHER" id="PTHR30332">
    <property type="entry name" value="PROBABLE GENERAL SECRETION PATHWAY PROTEIN D"/>
    <property type="match status" value="1"/>
</dbReference>
<dbReference type="Pfam" id="PF03958">
    <property type="entry name" value="Secretin_N"/>
    <property type="match status" value="1"/>
</dbReference>
<dbReference type="GO" id="GO:0015627">
    <property type="term" value="C:type II protein secretion system complex"/>
    <property type="evidence" value="ECO:0007669"/>
    <property type="project" value="TreeGrafter"/>
</dbReference>
<evidence type="ECO:0000259" key="4">
    <source>
        <dbReference type="Pfam" id="PF03958"/>
    </source>
</evidence>
<organism evidence="6">
    <name type="scientific">Thermoleptolyngbya oregonensis NK1-22</name>
    <dbReference type="NCBI Taxonomy" id="2547457"/>
    <lineage>
        <taxon>Bacteria</taxon>
        <taxon>Bacillati</taxon>
        <taxon>Cyanobacteriota</taxon>
        <taxon>Cyanophyceae</taxon>
        <taxon>Oculatellales</taxon>
        <taxon>Oculatellaceae</taxon>
        <taxon>Thermoleptolyngbya</taxon>
    </lineage>
</organism>
<comment type="subcellular location">
    <subcellularLocation>
        <location evidence="2">Cell outer membrane</location>
    </subcellularLocation>
</comment>
<evidence type="ECO:0000256" key="2">
    <source>
        <dbReference type="RuleBase" id="RU004004"/>
    </source>
</evidence>
<dbReference type="GO" id="GO:0009306">
    <property type="term" value="P:protein secretion"/>
    <property type="evidence" value="ECO:0007669"/>
    <property type="project" value="InterPro"/>
</dbReference>
<dbReference type="GO" id="GO:0009279">
    <property type="term" value="C:cell outer membrane"/>
    <property type="evidence" value="ECO:0007669"/>
    <property type="project" value="UniProtKB-SubCell"/>
</dbReference>
<accession>A0AA97BRS6</accession>
<dbReference type="InterPro" id="IPR021731">
    <property type="entry name" value="AMIN_dom"/>
</dbReference>
<feature type="domain" description="Type II/III secretion system secretin-like" evidence="3">
    <location>
        <begin position="525"/>
        <end position="695"/>
    </location>
</feature>